<reference evidence="2 3" key="1">
    <citation type="submission" date="2016-07" db="EMBL/GenBank/DDBJ databases">
        <title>Pervasive Adenine N6-methylation of Active Genes in Fungi.</title>
        <authorList>
            <consortium name="DOE Joint Genome Institute"/>
            <person name="Mondo S.J."/>
            <person name="Dannebaum R.O."/>
            <person name="Kuo R.C."/>
            <person name="Labutti K."/>
            <person name="Haridas S."/>
            <person name="Kuo A."/>
            <person name="Salamov A."/>
            <person name="Ahrendt S.R."/>
            <person name="Lipzen A."/>
            <person name="Sullivan W."/>
            <person name="Andreopoulos W.B."/>
            <person name="Clum A."/>
            <person name="Lindquist E."/>
            <person name="Daum C."/>
            <person name="Ramamoorthy G.K."/>
            <person name="Gryganskyi A."/>
            <person name="Culley D."/>
            <person name="Magnuson J.K."/>
            <person name="James T.Y."/>
            <person name="O'Malley M.A."/>
            <person name="Stajich J.E."/>
            <person name="Spatafora J.W."/>
            <person name="Visel A."/>
            <person name="Grigoriev I.V."/>
        </authorList>
    </citation>
    <scope>NUCLEOTIDE SEQUENCE [LARGE SCALE GENOMIC DNA]</scope>
    <source>
        <strain evidence="2 3">CBS 115471</strain>
    </source>
</reference>
<sequence length="295" mass="32219">RTVPAPRHPYPKPVPLSRIYIISDPFTVCKHRTSSSGPTNTFEVWGRKIRETSSAPPQTRSKLGATENRATSSAPPTCSKLEAEAAEGLIRILGSHQYLSGNGEGTSAIIPNGWPNNVANLFGRVYMNNREVYQCAKTEDVCYGDIPCSDNWSWNARAKRQVGPYTSSFAPNKASKTTSTTTSRCSVSQIHIQGMSAYLANNFFEKPDKAAVLFQEEFFNALDVVFSITGSYAKFIPIIASSNVRKETSGALGALLGGIGNGYWETISYPSDPVFENYANLGLFMTNDMQFNPGA</sequence>
<organism evidence="2 3">
    <name type="scientific">Clohesyomyces aquaticus</name>
    <dbReference type="NCBI Taxonomy" id="1231657"/>
    <lineage>
        <taxon>Eukaryota</taxon>
        <taxon>Fungi</taxon>
        <taxon>Dikarya</taxon>
        <taxon>Ascomycota</taxon>
        <taxon>Pezizomycotina</taxon>
        <taxon>Dothideomycetes</taxon>
        <taxon>Pleosporomycetidae</taxon>
        <taxon>Pleosporales</taxon>
        <taxon>Lindgomycetaceae</taxon>
        <taxon>Clohesyomyces</taxon>
    </lineage>
</organism>
<dbReference type="OrthoDB" id="5383967at2759"/>
<dbReference type="AlphaFoldDB" id="A0A1Y1Z7C3"/>
<evidence type="ECO:0000313" key="3">
    <source>
        <dbReference type="Proteomes" id="UP000193144"/>
    </source>
</evidence>
<accession>A0A1Y1Z7C3</accession>
<proteinExistence type="predicted"/>
<comment type="caution">
    <text evidence="2">The sequence shown here is derived from an EMBL/GenBank/DDBJ whole genome shotgun (WGS) entry which is preliminary data.</text>
</comment>
<feature type="region of interest" description="Disordered" evidence="1">
    <location>
        <begin position="32"/>
        <end position="76"/>
    </location>
</feature>
<name>A0A1Y1Z7C3_9PLEO</name>
<evidence type="ECO:0000313" key="2">
    <source>
        <dbReference type="EMBL" id="ORY06159.1"/>
    </source>
</evidence>
<feature type="non-terminal residue" evidence="2">
    <location>
        <position position="1"/>
    </location>
</feature>
<protein>
    <submittedName>
        <fullName evidence="2">Uncharacterized protein</fullName>
    </submittedName>
</protein>
<feature type="compositionally biased region" description="Polar residues" evidence="1">
    <location>
        <begin position="52"/>
        <end position="61"/>
    </location>
</feature>
<dbReference type="Proteomes" id="UP000193144">
    <property type="component" value="Unassembled WGS sequence"/>
</dbReference>
<evidence type="ECO:0000256" key="1">
    <source>
        <dbReference type="SAM" id="MobiDB-lite"/>
    </source>
</evidence>
<keyword evidence="3" id="KW-1185">Reference proteome</keyword>
<gene>
    <name evidence="2" type="ORF">BCR34DRAFT_632435</name>
</gene>
<dbReference type="EMBL" id="MCFA01000119">
    <property type="protein sequence ID" value="ORY06159.1"/>
    <property type="molecule type" value="Genomic_DNA"/>
</dbReference>